<evidence type="ECO:0000313" key="5">
    <source>
        <dbReference type="EMBL" id="KZM23155.1"/>
    </source>
</evidence>
<keyword evidence="6" id="KW-1185">Reference proteome</keyword>
<evidence type="ECO:0000256" key="1">
    <source>
        <dbReference type="ARBA" id="ARBA00012346"/>
    </source>
</evidence>
<evidence type="ECO:0000313" key="6">
    <source>
        <dbReference type="Proteomes" id="UP000076837"/>
    </source>
</evidence>
<dbReference type="EMBL" id="JYNV01000200">
    <property type="protein sequence ID" value="KZM23155.1"/>
    <property type="molecule type" value="Genomic_DNA"/>
</dbReference>
<dbReference type="Gene3D" id="3.10.490.10">
    <property type="entry name" value="Gamma-glutamyl cyclotransferase-like"/>
    <property type="match status" value="1"/>
</dbReference>
<feature type="transmembrane region" description="Helical" evidence="4">
    <location>
        <begin position="316"/>
        <end position="334"/>
    </location>
</feature>
<dbReference type="STRING" id="5454.A0A163DHF5"/>
<organism evidence="5 6">
    <name type="scientific">Didymella rabiei</name>
    <name type="common">Chickpea ascochyta blight fungus</name>
    <name type="synonym">Mycosphaerella rabiei</name>
    <dbReference type="NCBI Taxonomy" id="5454"/>
    <lineage>
        <taxon>Eukaryota</taxon>
        <taxon>Fungi</taxon>
        <taxon>Dikarya</taxon>
        <taxon>Ascomycota</taxon>
        <taxon>Pezizomycotina</taxon>
        <taxon>Dothideomycetes</taxon>
        <taxon>Pleosporomycetidae</taxon>
        <taxon>Pleosporales</taxon>
        <taxon>Pleosporineae</taxon>
        <taxon>Didymellaceae</taxon>
        <taxon>Ascochyta</taxon>
    </lineage>
</organism>
<proteinExistence type="predicted"/>
<dbReference type="InterPro" id="IPR017939">
    <property type="entry name" value="G-Glutamylcylcotransferase"/>
</dbReference>
<name>A0A163DHF5_DIDRA</name>
<dbReference type="PANTHER" id="PTHR12935:SF0">
    <property type="entry name" value="GAMMA-GLUTAMYLCYCLOTRANSFERASE"/>
    <property type="match status" value="1"/>
</dbReference>
<keyword evidence="4" id="KW-0812">Transmembrane</keyword>
<dbReference type="OrthoDB" id="2017317at2759"/>
<dbReference type="EC" id="4.3.2.9" evidence="1"/>
<feature type="transmembrane region" description="Helical" evidence="4">
    <location>
        <begin position="346"/>
        <end position="362"/>
    </location>
</feature>
<accession>A0A163DHF5</accession>
<dbReference type="Proteomes" id="UP000076837">
    <property type="component" value="Unassembled WGS sequence"/>
</dbReference>
<evidence type="ECO:0000256" key="4">
    <source>
        <dbReference type="SAM" id="Phobius"/>
    </source>
</evidence>
<sequence>MQEPTNDVGAVSSTQFGSTMTAPASTMHTPQSPHATYEGASIASEPHLSVSYCRDLVNRLSSPRRRDNRPKRVFAPIPKTAQARLDASLNDAPLDAAATTPSTISAAEEKGKTVLYLAYGSNLCNETFRGVRGIEPLSQVNVLVPSLRLTFDLAGIPYAEPCFANSARRIPNAPVPDPDEPRYHKDRWQKGLVGVVYEVTRSDYAHIIATEGGGASYHDILIDCYVLPFADTVPANPTTAPFKAHTLFAPTVQPDEARTADRIARPDPSYAQPSARYLKLITDGATECELPAEYQEYLHNIRPYTITSRKQAAGKVLFTAIWMPFILMIFAISRRLQDDKGRAPKWFAKLAAMVFAGMWLSYDGVFKKTFGDGERTIGDEADGRLFEPYNDDAEKESLLEDAVEVMNNAAGQDKVKSNSGESLFSL</sequence>
<feature type="region of interest" description="Disordered" evidence="3">
    <location>
        <begin position="1"/>
        <end position="37"/>
    </location>
</feature>
<dbReference type="PANTHER" id="PTHR12935">
    <property type="entry name" value="GAMMA-GLUTAMYLCYCLOTRANSFERASE"/>
    <property type="match status" value="1"/>
</dbReference>
<keyword evidence="4" id="KW-0472">Membrane</keyword>
<feature type="compositionally biased region" description="Polar residues" evidence="3">
    <location>
        <begin position="11"/>
        <end position="34"/>
    </location>
</feature>
<keyword evidence="4" id="KW-1133">Transmembrane helix</keyword>
<dbReference type="GO" id="GO:0003839">
    <property type="term" value="F:gamma-glutamylcyclotransferase activity"/>
    <property type="evidence" value="ECO:0007669"/>
    <property type="project" value="UniProtKB-EC"/>
</dbReference>
<dbReference type="AlphaFoldDB" id="A0A163DHF5"/>
<protein>
    <recommendedName>
        <fullName evidence="1">gamma-glutamylcyclotransferase</fullName>
        <ecNumber evidence="1">4.3.2.9</ecNumber>
    </recommendedName>
</protein>
<comment type="caution">
    <text evidence="5">The sequence shown here is derived from an EMBL/GenBank/DDBJ whole genome shotgun (WGS) entry which is preliminary data.</text>
</comment>
<reference evidence="5 6" key="1">
    <citation type="journal article" date="2016" name="Sci. Rep.">
        <title>Draft genome sequencing and secretome analysis of fungal phytopathogen Ascochyta rabiei provides insight into the necrotrophic effector repertoire.</title>
        <authorList>
            <person name="Verma S."/>
            <person name="Gazara R.K."/>
            <person name="Nizam S."/>
            <person name="Parween S."/>
            <person name="Chattopadhyay D."/>
            <person name="Verma P.K."/>
        </authorList>
    </citation>
    <scope>NUCLEOTIDE SEQUENCE [LARGE SCALE GENOMIC DNA]</scope>
    <source>
        <strain evidence="5 6">ArDII</strain>
    </source>
</reference>
<evidence type="ECO:0000256" key="3">
    <source>
        <dbReference type="SAM" id="MobiDB-lite"/>
    </source>
</evidence>
<keyword evidence="2" id="KW-0456">Lyase</keyword>
<gene>
    <name evidence="5" type="ORF">ST47_g5845</name>
</gene>
<evidence type="ECO:0000256" key="2">
    <source>
        <dbReference type="ARBA" id="ARBA00023239"/>
    </source>
</evidence>